<dbReference type="EMBL" id="CP054492">
    <property type="protein sequence ID" value="QOY51850.1"/>
    <property type="molecule type" value="Genomic_DNA"/>
</dbReference>
<dbReference type="Gene3D" id="1.10.10.10">
    <property type="entry name" value="Winged helix-like DNA-binding domain superfamily/Winged helix DNA-binding domain"/>
    <property type="match status" value="1"/>
</dbReference>
<sequence>MDKKILLLEDDTLLGETLLELLSGAGYSVVLVTSGDAAIDESYDSSYDLYIFDINVPDINGLELLKSLRGAEDKTPTIFISALVDMSSISKAFEVGGDDYIKKPFFPEELLIRVNAKLSSKTSNIIYNNLEYDSQTKTLRKDGHVIALGEVQEKLFDLFINNINNVLDKDLLMECLERPSPTALRVALTKLKQTTGLNIKNLRSIGYILE</sequence>
<keyword evidence="4" id="KW-0238">DNA-binding</keyword>
<feature type="domain" description="Response regulatory" evidence="7">
    <location>
        <begin position="4"/>
        <end position="118"/>
    </location>
</feature>
<dbReference type="SUPFAM" id="SSF46894">
    <property type="entry name" value="C-terminal effector domain of the bipartite response regulators"/>
    <property type="match status" value="1"/>
</dbReference>
<dbReference type="GO" id="GO:0000156">
    <property type="term" value="F:phosphorelay response regulator activity"/>
    <property type="evidence" value="ECO:0007669"/>
    <property type="project" value="TreeGrafter"/>
</dbReference>
<dbReference type="SMART" id="SM00448">
    <property type="entry name" value="REC"/>
    <property type="match status" value="1"/>
</dbReference>
<keyword evidence="5" id="KW-0804">Transcription</keyword>
<proteinExistence type="predicted"/>
<dbReference type="InterPro" id="IPR036388">
    <property type="entry name" value="WH-like_DNA-bd_sf"/>
</dbReference>
<evidence type="ECO:0000256" key="4">
    <source>
        <dbReference type="ARBA" id="ARBA00023125"/>
    </source>
</evidence>
<dbReference type="InterPro" id="IPR001789">
    <property type="entry name" value="Sig_transdc_resp-reg_receiver"/>
</dbReference>
<dbReference type="GO" id="GO:0032993">
    <property type="term" value="C:protein-DNA complex"/>
    <property type="evidence" value="ECO:0007669"/>
    <property type="project" value="TreeGrafter"/>
</dbReference>
<keyword evidence="9" id="KW-1185">Reference proteome</keyword>
<accession>A0A7S7LV55</accession>
<dbReference type="InterPro" id="IPR011006">
    <property type="entry name" value="CheY-like_superfamily"/>
</dbReference>
<dbReference type="PROSITE" id="PS50110">
    <property type="entry name" value="RESPONSE_REGULATORY"/>
    <property type="match status" value="1"/>
</dbReference>
<evidence type="ECO:0000256" key="1">
    <source>
        <dbReference type="ARBA" id="ARBA00022553"/>
    </source>
</evidence>
<keyword evidence="1 6" id="KW-0597">Phosphoprotein</keyword>
<dbReference type="InterPro" id="IPR016032">
    <property type="entry name" value="Sig_transdc_resp-reg_C-effctor"/>
</dbReference>
<name>A0A7S7LV55_9BACT</name>
<dbReference type="Pfam" id="PF00072">
    <property type="entry name" value="Response_reg"/>
    <property type="match status" value="1"/>
</dbReference>
<dbReference type="Gene3D" id="3.40.50.2300">
    <property type="match status" value="1"/>
</dbReference>
<reference evidence="8 9" key="1">
    <citation type="submission" date="2020-05" db="EMBL/GenBank/DDBJ databases">
        <title>Sulfurimonas marisnigri, sp. nov., and Sulfurimonas baltica, sp. nov., manganese oxide reducing chemolithoautotrophs of the class Epsilonproteobacteria isolated from the pelagic redoxclines of the Black and Baltic Seas and emended description of the genus Sulfurimonas.</title>
        <authorList>
            <person name="Henkel J.V."/>
            <person name="Laudan C."/>
            <person name="Werner J."/>
            <person name="Neu T."/>
            <person name="Plewe S."/>
            <person name="Sproer C."/>
            <person name="Bunk B."/>
            <person name="Schulz-Vogt H.N."/>
        </authorList>
    </citation>
    <scope>NUCLEOTIDE SEQUENCE [LARGE SCALE GENOMIC DNA]</scope>
    <source>
        <strain evidence="8 9">GD2</strain>
    </source>
</reference>
<evidence type="ECO:0000313" key="8">
    <source>
        <dbReference type="EMBL" id="QOY51850.1"/>
    </source>
</evidence>
<evidence type="ECO:0000256" key="6">
    <source>
        <dbReference type="PROSITE-ProRule" id="PRU00169"/>
    </source>
</evidence>
<dbReference type="RefSeq" id="WP_194369419.1">
    <property type="nucleotide sequence ID" value="NZ_CP054492.1"/>
</dbReference>
<dbReference type="GO" id="GO:0006355">
    <property type="term" value="P:regulation of DNA-templated transcription"/>
    <property type="evidence" value="ECO:0007669"/>
    <property type="project" value="InterPro"/>
</dbReference>
<dbReference type="GO" id="GO:0000976">
    <property type="term" value="F:transcription cis-regulatory region binding"/>
    <property type="evidence" value="ECO:0007669"/>
    <property type="project" value="TreeGrafter"/>
</dbReference>
<keyword evidence="3" id="KW-0805">Transcription regulation</keyword>
<dbReference type="InterPro" id="IPR039420">
    <property type="entry name" value="WalR-like"/>
</dbReference>
<protein>
    <submittedName>
        <fullName evidence="8">Response regulator transcription factor</fullName>
    </submittedName>
</protein>
<evidence type="ECO:0000256" key="2">
    <source>
        <dbReference type="ARBA" id="ARBA00023012"/>
    </source>
</evidence>
<feature type="modified residue" description="4-aspartylphosphate" evidence="6">
    <location>
        <position position="53"/>
    </location>
</feature>
<dbReference type="PANTHER" id="PTHR48111">
    <property type="entry name" value="REGULATOR OF RPOS"/>
    <property type="match status" value="1"/>
</dbReference>
<dbReference type="GO" id="GO:0005829">
    <property type="term" value="C:cytosol"/>
    <property type="evidence" value="ECO:0007669"/>
    <property type="project" value="TreeGrafter"/>
</dbReference>
<evidence type="ECO:0000256" key="3">
    <source>
        <dbReference type="ARBA" id="ARBA00023015"/>
    </source>
</evidence>
<gene>
    <name evidence="8" type="ORF">HUE88_12230</name>
</gene>
<dbReference type="AlphaFoldDB" id="A0A7S7LV55"/>
<keyword evidence="2" id="KW-0902">Two-component regulatory system</keyword>
<dbReference type="PANTHER" id="PTHR48111:SF1">
    <property type="entry name" value="TWO-COMPONENT RESPONSE REGULATOR ORR33"/>
    <property type="match status" value="1"/>
</dbReference>
<dbReference type="KEGG" id="sbal:HUE88_12230"/>
<dbReference type="SUPFAM" id="SSF52172">
    <property type="entry name" value="CheY-like"/>
    <property type="match status" value="1"/>
</dbReference>
<evidence type="ECO:0000313" key="9">
    <source>
        <dbReference type="Proteomes" id="UP000593994"/>
    </source>
</evidence>
<evidence type="ECO:0000259" key="7">
    <source>
        <dbReference type="PROSITE" id="PS50110"/>
    </source>
</evidence>
<dbReference type="Proteomes" id="UP000593994">
    <property type="component" value="Chromosome"/>
</dbReference>
<organism evidence="8 9">
    <name type="scientific">Candidatus Sulfurimonas baltica</name>
    <dbReference type="NCBI Taxonomy" id="2740404"/>
    <lineage>
        <taxon>Bacteria</taxon>
        <taxon>Pseudomonadati</taxon>
        <taxon>Campylobacterota</taxon>
        <taxon>Epsilonproteobacteria</taxon>
        <taxon>Campylobacterales</taxon>
        <taxon>Sulfurimonadaceae</taxon>
        <taxon>Sulfurimonas</taxon>
    </lineage>
</organism>
<evidence type="ECO:0000256" key="5">
    <source>
        <dbReference type="ARBA" id="ARBA00023163"/>
    </source>
</evidence>